<name>A0A067LXZ5_BOTB1</name>
<dbReference type="OrthoDB" id="2401965at2759"/>
<dbReference type="PANTHER" id="PTHR19375">
    <property type="entry name" value="HEAT SHOCK PROTEIN 70KDA"/>
    <property type="match status" value="1"/>
</dbReference>
<dbReference type="AlphaFoldDB" id="A0A067LXZ5"/>
<dbReference type="Proteomes" id="UP000027195">
    <property type="component" value="Unassembled WGS sequence"/>
</dbReference>
<protein>
    <submittedName>
        <fullName evidence="5">Uncharacterized protein</fullName>
    </submittedName>
</protein>
<accession>A0A067LXZ5</accession>
<dbReference type="Pfam" id="PF00012">
    <property type="entry name" value="HSP70"/>
    <property type="match status" value="2"/>
</dbReference>
<feature type="region of interest" description="Disordered" evidence="4">
    <location>
        <begin position="194"/>
        <end position="213"/>
    </location>
</feature>
<dbReference type="STRING" id="930990.A0A067LXZ5"/>
<organism evidence="5 6">
    <name type="scientific">Botryobasidium botryosum (strain FD-172 SS1)</name>
    <dbReference type="NCBI Taxonomy" id="930990"/>
    <lineage>
        <taxon>Eukaryota</taxon>
        <taxon>Fungi</taxon>
        <taxon>Dikarya</taxon>
        <taxon>Basidiomycota</taxon>
        <taxon>Agaricomycotina</taxon>
        <taxon>Agaricomycetes</taxon>
        <taxon>Cantharellales</taxon>
        <taxon>Botryobasidiaceae</taxon>
        <taxon>Botryobasidium</taxon>
    </lineage>
</organism>
<keyword evidence="3" id="KW-0067">ATP-binding</keyword>
<evidence type="ECO:0000256" key="4">
    <source>
        <dbReference type="SAM" id="MobiDB-lite"/>
    </source>
</evidence>
<keyword evidence="2" id="KW-0547">Nucleotide-binding</keyword>
<dbReference type="InParanoid" id="A0A067LXZ5"/>
<feature type="compositionally biased region" description="Low complexity" evidence="4">
    <location>
        <begin position="12"/>
        <end position="29"/>
    </location>
</feature>
<feature type="compositionally biased region" description="Polar residues" evidence="4">
    <location>
        <begin position="1"/>
        <end position="11"/>
    </location>
</feature>
<dbReference type="InterPro" id="IPR043129">
    <property type="entry name" value="ATPase_NBD"/>
</dbReference>
<feature type="region of interest" description="Disordered" evidence="4">
    <location>
        <begin position="1"/>
        <end position="44"/>
    </location>
</feature>
<evidence type="ECO:0000256" key="3">
    <source>
        <dbReference type="ARBA" id="ARBA00022840"/>
    </source>
</evidence>
<evidence type="ECO:0000313" key="5">
    <source>
        <dbReference type="EMBL" id="KDQ07230.1"/>
    </source>
</evidence>
<gene>
    <name evidence="5" type="ORF">BOTBODRAFT_180898</name>
</gene>
<dbReference type="InterPro" id="IPR013126">
    <property type="entry name" value="Hsp_70_fam"/>
</dbReference>
<dbReference type="GO" id="GO:0005524">
    <property type="term" value="F:ATP binding"/>
    <property type="evidence" value="ECO:0007669"/>
    <property type="project" value="UniProtKB-KW"/>
</dbReference>
<dbReference type="Gene3D" id="3.90.640.10">
    <property type="entry name" value="Actin, Chain A, domain 4"/>
    <property type="match status" value="1"/>
</dbReference>
<evidence type="ECO:0000313" key="6">
    <source>
        <dbReference type="Proteomes" id="UP000027195"/>
    </source>
</evidence>
<dbReference type="GO" id="GO:0140662">
    <property type="term" value="F:ATP-dependent protein folding chaperone"/>
    <property type="evidence" value="ECO:0007669"/>
    <property type="project" value="InterPro"/>
</dbReference>
<dbReference type="FunFam" id="3.30.30.30:FF:000001">
    <property type="entry name" value="heat shock 70 kDa protein-like"/>
    <property type="match status" value="1"/>
</dbReference>
<evidence type="ECO:0000256" key="1">
    <source>
        <dbReference type="ARBA" id="ARBA00007381"/>
    </source>
</evidence>
<dbReference type="EMBL" id="KL198112">
    <property type="protein sequence ID" value="KDQ07230.1"/>
    <property type="molecule type" value="Genomic_DNA"/>
</dbReference>
<dbReference type="Gene3D" id="3.30.30.30">
    <property type="match status" value="1"/>
</dbReference>
<sequence length="389" mass="42396">MQASKHPSTIARSPATTRPRTRPNTPRLTMDSYTIARPTTPTHDLPDAAPDDLIEDAFGSPQSLTSTLVGDDDGDLAAAFAANEAEVATFVADAAGELAPNVNPTLFGHDGSIVAAPIPFSAIPGFEEAVGDEVERLEALLPDHATSFDMDAVRVLARARVREIVAQLLRGNEYVDEGEDNEDAVEEGFAARDNIGEEEAASGEDGIQRRRQKRIPPNPENIVFDAKRLVGHKMSDADITHDQKHWPFKVVDKSGKPSIQVKHKGETKDFTPEAYLGKKATKDAGTIVGLIILRIVIEPTARAIANSLDKKDGERQIIYDLGGGTFDVSLMSSRYWLLLVTPILVEDFDNRVIDYFVKLYKKKTGIGVGRNLCVPQARGRGGQSYVRTL</sequence>
<dbReference type="SUPFAM" id="SSF53067">
    <property type="entry name" value="Actin-like ATPase domain"/>
    <property type="match status" value="2"/>
</dbReference>
<keyword evidence="6" id="KW-1185">Reference proteome</keyword>
<evidence type="ECO:0000256" key="2">
    <source>
        <dbReference type="ARBA" id="ARBA00022741"/>
    </source>
</evidence>
<dbReference type="Gene3D" id="3.30.420.40">
    <property type="match status" value="2"/>
</dbReference>
<proteinExistence type="inferred from homology"/>
<dbReference type="HOGENOM" id="CLU_709777_0_0_1"/>
<dbReference type="FunFam" id="3.30.420.40:FF:000028">
    <property type="entry name" value="heat shock 70 kDa protein-like"/>
    <property type="match status" value="1"/>
</dbReference>
<comment type="similarity">
    <text evidence="1">Belongs to the heat shock protein 70 family.</text>
</comment>
<dbReference type="InterPro" id="IPR018181">
    <property type="entry name" value="Heat_shock_70_CS"/>
</dbReference>
<dbReference type="PROSITE" id="PS00329">
    <property type="entry name" value="HSP70_2"/>
    <property type="match status" value="1"/>
</dbReference>
<reference evidence="6" key="1">
    <citation type="journal article" date="2014" name="Proc. Natl. Acad. Sci. U.S.A.">
        <title>Extensive sampling of basidiomycete genomes demonstrates inadequacy of the white-rot/brown-rot paradigm for wood decay fungi.</title>
        <authorList>
            <person name="Riley R."/>
            <person name="Salamov A.A."/>
            <person name="Brown D.W."/>
            <person name="Nagy L.G."/>
            <person name="Floudas D."/>
            <person name="Held B.W."/>
            <person name="Levasseur A."/>
            <person name="Lombard V."/>
            <person name="Morin E."/>
            <person name="Otillar R."/>
            <person name="Lindquist E.A."/>
            <person name="Sun H."/>
            <person name="LaButti K.M."/>
            <person name="Schmutz J."/>
            <person name="Jabbour D."/>
            <person name="Luo H."/>
            <person name="Baker S.E."/>
            <person name="Pisabarro A.G."/>
            <person name="Walton J.D."/>
            <person name="Blanchette R.A."/>
            <person name="Henrissat B."/>
            <person name="Martin F."/>
            <person name="Cullen D."/>
            <person name="Hibbett D.S."/>
            <person name="Grigoriev I.V."/>
        </authorList>
    </citation>
    <scope>NUCLEOTIDE SEQUENCE [LARGE SCALE GENOMIC DNA]</scope>
    <source>
        <strain evidence="6">FD-172 SS1</strain>
    </source>
</reference>